<organism evidence="7 8">
    <name type="scientific">Alysiella filiformis DSM 16848</name>
    <dbReference type="NCBI Taxonomy" id="1120981"/>
    <lineage>
        <taxon>Bacteria</taxon>
        <taxon>Pseudomonadati</taxon>
        <taxon>Pseudomonadota</taxon>
        <taxon>Betaproteobacteria</taxon>
        <taxon>Neisseriales</taxon>
        <taxon>Neisseriaceae</taxon>
        <taxon>Alysiella</taxon>
    </lineage>
</organism>
<keyword evidence="8" id="KW-1185">Reference proteome</keyword>
<reference evidence="7 8" key="1">
    <citation type="submission" date="2017-09" db="EMBL/GenBank/DDBJ databases">
        <authorList>
            <person name="Ehlers B."/>
            <person name="Leendertz F.H."/>
        </authorList>
    </citation>
    <scope>NUCLEOTIDE SEQUENCE [LARGE SCALE GENOMIC DNA]</scope>
    <source>
        <strain evidence="7 8">DSM 16848</strain>
    </source>
</reference>
<accession>A0A286EC89</accession>
<name>A0A286EC89_9NEIS</name>
<dbReference type="Proteomes" id="UP000219669">
    <property type="component" value="Unassembled WGS sequence"/>
</dbReference>
<evidence type="ECO:0000256" key="4">
    <source>
        <dbReference type="ARBA" id="ARBA00023136"/>
    </source>
</evidence>
<evidence type="ECO:0000313" key="7">
    <source>
        <dbReference type="EMBL" id="SOD68496.1"/>
    </source>
</evidence>
<evidence type="ECO:0000256" key="3">
    <source>
        <dbReference type="ARBA" id="ARBA00022989"/>
    </source>
</evidence>
<dbReference type="GO" id="GO:0016020">
    <property type="term" value="C:membrane"/>
    <property type="evidence" value="ECO:0007669"/>
    <property type="project" value="UniProtKB-SubCell"/>
</dbReference>
<dbReference type="RefSeq" id="WP_097114320.1">
    <property type="nucleotide sequence ID" value="NZ_CP083931.1"/>
</dbReference>
<keyword evidence="3 6" id="KW-1133">Transmembrane helix</keyword>
<keyword evidence="4 6" id="KW-0472">Membrane</keyword>
<comment type="subcellular location">
    <subcellularLocation>
        <location evidence="1">Membrane</location>
        <topology evidence="1">Multi-pass membrane protein</topology>
    </subcellularLocation>
</comment>
<evidence type="ECO:0000256" key="2">
    <source>
        <dbReference type="ARBA" id="ARBA00022692"/>
    </source>
</evidence>
<dbReference type="EMBL" id="OCNF01000009">
    <property type="protein sequence ID" value="SOD68496.1"/>
    <property type="molecule type" value="Genomic_DNA"/>
</dbReference>
<dbReference type="AlphaFoldDB" id="A0A286EC89"/>
<protein>
    <submittedName>
        <fullName evidence="7">Colicin V production protein</fullName>
    </submittedName>
</protein>
<evidence type="ECO:0000313" key="8">
    <source>
        <dbReference type="Proteomes" id="UP000219669"/>
    </source>
</evidence>
<feature type="compositionally biased region" description="Polar residues" evidence="5">
    <location>
        <begin position="185"/>
        <end position="197"/>
    </location>
</feature>
<dbReference type="PANTHER" id="PTHR36926:SF1">
    <property type="entry name" value="COLICIN V PRODUCTION PROTEIN"/>
    <property type="match status" value="1"/>
</dbReference>
<dbReference type="OrthoDB" id="9810601at2"/>
<dbReference type="InterPro" id="IPR052719">
    <property type="entry name" value="CvpA-like"/>
</dbReference>
<feature type="transmembrane region" description="Helical" evidence="6">
    <location>
        <begin position="33"/>
        <end position="51"/>
    </location>
</feature>
<evidence type="ECO:0000256" key="6">
    <source>
        <dbReference type="SAM" id="Phobius"/>
    </source>
</evidence>
<keyword evidence="2 6" id="KW-0812">Transmembrane</keyword>
<dbReference type="GO" id="GO:0009403">
    <property type="term" value="P:toxin biosynthetic process"/>
    <property type="evidence" value="ECO:0007669"/>
    <property type="project" value="InterPro"/>
</dbReference>
<evidence type="ECO:0000256" key="5">
    <source>
        <dbReference type="SAM" id="MobiDB-lite"/>
    </source>
</evidence>
<sequence length="197" mass="21816">MEFNTFDVSVSGVILGCILLSTSRGMVAELFDFFGWIFALILARVFASNVASAAFPNMQPESMAILCAFVLVFILTRIFLHLLNYALNHFIHTSKLSRLNRLLGAVLGMLKGILFVTLGVFVLSFSDLPKSREWQTAFSSRFFERNVEIMASYMPTFLGSQIHFPEHTANAGAPPAAPKKEILTPNAQSKKSSQSTE</sequence>
<feature type="transmembrane region" description="Helical" evidence="6">
    <location>
        <begin position="102"/>
        <end position="125"/>
    </location>
</feature>
<evidence type="ECO:0000256" key="1">
    <source>
        <dbReference type="ARBA" id="ARBA00004141"/>
    </source>
</evidence>
<dbReference type="InterPro" id="IPR003825">
    <property type="entry name" value="Colicin-V_CvpA"/>
</dbReference>
<dbReference type="PANTHER" id="PTHR36926">
    <property type="entry name" value="COLICIN V PRODUCTION PROTEIN"/>
    <property type="match status" value="1"/>
</dbReference>
<proteinExistence type="predicted"/>
<gene>
    <name evidence="7" type="ORF">SAMN02746062_01278</name>
</gene>
<feature type="transmembrane region" description="Helical" evidence="6">
    <location>
        <begin position="63"/>
        <end position="82"/>
    </location>
</feature>
<feature type="region of interest" description="Disordered" evidence="5">
    <location>
        <begin position="169"/>
        <end position="197"/>
    </location>
</feature>
<dbReference type="Pfam" id="PF02674">
    <property type="entry name" value="Colicin_V"/>
    <property type="match status" value="1"/>
</dbReference>